<dbReference type="GO" id="GO:0016614">
    <property type="term" value="F:oxidoreductase activity, acting on CH-OH group of donors"/>
    <property type="evidence" value="ECO:0007669"/>
    <property type="project" value="InterPro"/>
</dbReference>
<feature type="domain" description="Glucose-methanol-choline oxidoreductase N-terminal" evidence="8">
    <location>
        <begin position="255"/>
        <end position="269"/>
    </location>
</feature>
<protein>
    <submittedName>
        <fullName evidence="9">GMC family oxidoreductase N-terminal domain-containing protein</fullName>
    </submittedName>
</protein>
<dbReference type="SUPFAM" id="SSF54373">
    <property type="entry name" value="FAD-linked reductases, C-terminal domain"/>
    <property type="match status" value="1"/>
</dbReference>
<organism evidence="9 10">
    <name type="scientific">Acuticoccus mangrovi</name>
    <dbReference type="NCBI Taxonomy" id="2796142"/>
    <lineage>
        <taxon>Bacteria</taxon>
        <taxon>Pseudomonadati</taxon>
        <taxon>Pseudomonadota</taxon>
        <taxon>Alphaproteobacteria</taxon>
        <taxon>Hyphomicrobiales</taxon>
        <taxon>Amorphaceae</taxon>
        <taxon>Acuticoccus</taxon>
    </lineage>
</organism>
<dbReference type="PROSITE" id="PS51257">
    <property type="entry name" value="PROKAR_LIPOPROTEIN"/>
    <property type="match status" value="1"/>
</dbReference>
<evidence type="ECO:0000259" key="7">
    <source>
        <dbReference type="PROSITE" id="PS00623"/>
    </source>
</evidence>
<evidence type="ECO:0000256" key="5">
    <source>
        <dbReference type="PIRSR" id="PIRSR000137-2"/>
    </source>
</evidence>
<accession>A0A934INB4</accession>
<dbReference type="EMBL" id="JAEKJA010000023">
    <property type="protein sequence ID" value="MBJ3778066.1"/>
    <property type="molecule type" value="Genomic_DNA"/>
</dbReference>
<dbReference type="Gene3D" id="3.50.50.60">
    <property type="entry name" value="FAD/NAD(P)-binding domain"/>
    <property type="match status" value="1"/>
</dbReference>
<keyword evidence="3 6" id="KW-0285">Flavoprotein</keyword>
<feature type="binding site" evidence="5">
    <location>
        <begin position="92"/>
        <end position="95"/>
    </location>
    <ligand>
        <name>FAD</name>
        <dbReference type="ChEBI" id="CHEBI:57692"/>
    </ligand>
</feature>
<dbReference type="Proteomes" id="UP000609531">
    <property type="component" value="Unassembled WGS sequence"/>
</dbReference>
<dbReference type="AlphaFoldDB" id="A0A934INB4"/>
<evidence type="ECO:0000256" key="2">
    <source>
        <dbReference type="ARBA" id="ARBA00010790"/>
    </source>
</evidence>
<dbReference type="Pfam" id="PF05199">
    <property type="entry name" value="GMC_oxred_C"/>
    <property type="match status" value="1"/>
</dbReference>
<keyword evidence="10" id="KW-1185">Reference proteome</keyword>
<comment type="caution">
    <text evidence="9">The sequence shown here is derived from an EMBL/GenBank/DDBJ whole genome shotgun (WGS) entry which is preliminary data.</text>
</comment>
<evidence type="ECO:0000313" key="10">
    <source>
        <dbReference type="Proteomes" id="UP000609531"/>
    </source>
</evidence>
<dbReference type="SUPFAM" id="SSF51905">
    <property type="entry name" value="FAD/NAD(P)-binding domain"/>
    <property type="match status" value="1"/>
</dbReference>
<sequence length="534" mass="57276">MRVKEVDYIVVGAGSAGCVVANRLSERAEDRVLVLEAGRRNDSLLVRWPAGFAKLQNERHRWEWATAPQPHAADRRVPMAQGKMLGGGSAVNGMVYIRGNRRDYDHWAELGNDRWSFADVLPFFKAAEDNMRLVDAYHGAGGPLGVSDQPCPSPLTRRFVRAGQEAGLAYSSDFNGACQAGVGFYQVTQRDGRRCSAAHAYLYPVMERPNLEVRTKTTVLRLLLENGRAAGVVVARGASGSEVIRARKEVILSAGAINSPRILLLSGIGNPDALGRIGIAPVHPLPGVGQNLHDHVDAYVLMRLNRPISYTGQEKGLAAVRHGLEFMLFGTGAVTSNACEGGAFFSSEGDDGWPDVQLHFMPMALESHQSMEGHGVTVLCSALRPKSRGEVRLVSSDPKVAPLVDPAFLSHPDDLRHNVAAIKLARRIMAAPSFADVSAGEAFPGPAVVSDDEIGDYIRRTAKTDYHPVGTCKMGDDPMAVVDQDLKVHGIEGLRVVDNSIMPHIVSGNTNAPAMMIGARGSAAILGEGAPPPS</sequence>
<dbReference type="PANTHER" id="PTHR11552:SF147">
    <property type="entry name" value="CHOLINE DEHYDROGENASE, MITOCHONDRIAL"/>
    <property type="match status" value="1"/>
</dbReference>
<evidence type="ECO:0000313" key="9">
    <source>
        <dbReference type="EMBL" id="MBJ3778066.1"/>
    </source>
</evidence>
<dbReference type="InterPro" id="IPR007867">
    <property type="entry name" value="GMC_OxRtase_C"/>
</dbReference>
<evidence type="ECO:0000259" key="8">
    <source>
        <dbReference type="PROSITE" id="PS00624"/>
    </source>
</evidence>
<dbReference type="InterPro" id="IPR036188">
    <property type="entry name" value="FAD/NAD-bd_sf"/>
</dbReference>
<comment type="similarity">
    <text evidence="2 6">Belongs to the GMC oxidoreductase family.</text>
</comment>
<dbReference type="Gene3D" id="3.30.560.10">
    <property type="entry name" value="Glucose Oxidase, domain 3"/>
    <property type="match status" value="1"/>
</dbReference>
<proteinExistence type="inferred from homology"/>
<dbReference type="GO" id="GO:0050660">
    <property type="term" value="F:flavin adenine dinucleotide binding"/>
    <property type="evidence" value="ECO:0007669"/>
    <property type="project" value="InterPro"/>
</dbReference>
<dbReference type="PANTHER" id="PTHR11552">
    <property type="entry name" value="GLUCOSE-METHANOL-CHOLINE GMC OXIDOREDUCTASE"/>
    <property type="match status" value="1"/>
</dbReference>
<dbReference type="PROSITE" id="PS00624">
    <property type="entry name" value="GMC_OXRED_2"/>
    <property type="match status" value="1"/>
</dbReference>
<name>A0A934INB4_9HYPH</name>
<dbReference type="RefSeq" id="WP_198883970.1">
    <property type="nucleotide sequence ID" value="NZ_JAEKJA010000023.1"/>
</dbReference>
<reference evidence="9" key="1">
    <citation type="submission" date="2020-12" db="EMBL/GenBank/DDBJ databases">
        <title>Bacterial taxonomy.</title>
        <authorList>
            <person name="Pan X."/>
        </authorList>
    </citation>
    <scope>NUCLEOTIDE SEQUENCE</scope>
    <source>
        <strain evidence="9">B2012</strain>
    </source>
</reference>
<dbReference type="Pfam" id="PF00732">
    <property type="entry name" value="GMC_oxred_N"/>
    <property type="match status" value="1"/>
</dbReference>
<dbReference type="PROSITE" id="PS00623">
    <property type="entry name" value="GMC_OXRED_1"/>
    <property type="match status" value="1"/>
</dbReference>
<comment type="cofactor">
    <cofactor evidence="1 5">
        <name>FAD</name>
        <dbReference type="ChEBI" id="CHEBI:57692"/>
    </cofactor>
</comment>
<evidence type="ECO:0000256" key="3">
    <source>
        <dbReference type="ARBA" id="ARBA00022630"/>
    </source>
</evidence>
<feature type="binding site" evidence="5">
    <location>
        <position position="219"/>
    </location>
    <ligand>
        <name>FAD</name>
        <dbReference type="ChEBI" id="CHEBI:57692"/>
    </ligand>
</feature>
<evidence type="ECO:0000256" key="1">
    <source>
        <dbReference type="ARBA" id="ARBA00001974"/>
    </source>
</evidence>
<gene>
    <name evidence="9" type="ORF">JCR33_20365</name>
</gene>
<feature type="domain" description="Glucose-methanol-choline oxidoreductase N-terminal" evidence="7">
    <location>
        <begin position="82"/>
        <end position="105"/>
    </location>
</feature>
<dbReference type="InterPro" id="IPR012132">
    <property type="entry name" value="GMC_OxRdtase"/>
</dbReference>
<evidence type="ECO:0000256" key="4">
    <source>
        <dbReference type="ARBA" id="ARBA00022827"/>
    </source>
</evidence>
<evidence type="ECO:0000256" key="6">
    <source>
        <dbReference type="RuleBase" id="RU003968"/>
    </source>
</evidence>
<dbReference type="InterPro" id="IPR000172">
    <property type="entry name" value="GMC_OxRdtase_N"/>
</dbReference>
<dbReference type="PIRSF" id="PIRSF000137">
    <property type="entry name" value="Alcohol_oxidase"/>
    <property type="match status" value="1"/>
</dbReference>
<keyword evidence="4 5" id="KW-0274">FAD</keyword>